<dbReference type="AlphaFoldDB" id="A0A6G1VL70"/>
<dbReference type="PROSITE" id="PS50157">
    <property type="entry name" value="ZINC_FINGER_C2H2_2"/>
    <property type="match status" value="1"/>
</dbReference>
<dbReference type="RefSeq" id="WP_153090047.1">
    <property type="nucleotide sequence ID" value="NZ_VZAH01000051.1"/>
</dbReference>
<reference evidence="2 3" key="1">
    <citation type="submission" date="2019-09" db="EMBL/GenBank/DDBJ databases">
        <title>Distinct polysaccharide growth profiles of human intestinal Prevotella copri isolates.</title>
        <authorList>
            <person name="Fehlner-Peach H."/>
            <person name="Magnabosco C."/>
            <person name="Raghavan V."/>
            <person name="Scher J.U."/>
            <person name="Tett A."/>
            <person name="Cox L.M."/>
            <person name="Gottsegen C."/>
            <person name="Watters A."/>
            <person name="Wiltshire- Gordon J.D."/>
            <person name="Segata N."/>
            <person name="Bonneau R."/>
            <person name="Littman D.R."/>
        </authorList>
    </citation>
    <scope>NUCLEOTIDE SEQUENCE [LARGE SCALE GENOMIC DNA]</scope>
    <source>
        <strain evidence="3">iAA917</strain>
    </source>
</reference>
<dbReference type="OrthoDB" id="996425at2"/>
<dbReference type="EMBL" id="VZAH01000051">
    <property type="protein sequence ID" value="MQP13772.1"/>
    <property type="molecule type" value="Genomic_DNA"/>
</dbReference>
<evidence type="ECO:0000313" key="3">
    <source>
        <dbReference type="Proteomes" id="UP000477980"/>
    </source>
</evidence>
<sequence length="295" mass="34417">MERIIKKYWQVVLVALFMTIWFFNKIKTHSEHHSSSRDSLRSERPAFMDKQKPDVDHEIENVRSMLASSEYAKYRNSRFDFSFKYPDCFERGEEPLNGDGCGFSMKYGISFSVWGIYNINDKTIQEYYKNDPDLPAATYHVQKENWFVMSGNTKDNKIFYKKVVLMQGDTEEGTYVTFYLLFPKKFKDVLADFIKYEARNFNPKYEGTDNSHLQEEELYDPLNNLQIEEESQQNIKQNGLTRDQQIALMLLMIAASSESSDDDGGHRSKCICGTCGLSFENSGDLRSHQNAIHDY</sequence>
<protein>
    <recommendedName>
        <fullName evidence="1">C2H2-type domain-containing protein</fullName>
    </recommendedName>
</protein>
<feature type="domain" description="C2H2-type" evidence="1">
    <location>
        <begin position="270"/>
        <end position="295"/>
    </location>
</feature>
<dbReference type="Proteomes" id="UP000477980">
    <property type="component" value="Unassembled WGS sequence"/>
</dbReference>
<comment type="caution">
    <text evidence="2">The sequence shown here is derived from an EMBL/GenBank/DDBJ whole genome shotgun (WGS) entry which is preliminary data.</text>
</comment>
<dbReference type="InterPro" id="IPR013087">
    <property type="entry name" value="Znf_C2H2_type"/>
</dbReference>
<proteinExistence type="predicted"/>
<evidence type="ECO:0000259" key="1">
    <source>
        <dbReference type="PROSITE" id="PS50157"/>
    </source>
</evidence>
<accession>A0A6G1VL70</accession>
<dbReference type="PROSITE" id="PS00028">
    <property type="entry name" value="ZINC_FINGER_C2H2_1"/>
    <property type="match status" value="1"/>
</dbReference>
<organism evidence="2 3">
    <name type="scientific">Segatella copri</name>
    <dbReference type="NCBI Taxonomy" id="165179"/>
    <lineage>
        <taxon>Bacteria</taxon>
        <taxon>Pseudomonadati</taxon>
        <taxon>Bacteroidota</taxon>
        <taxon>Bacteroidia</taxon>
        <taxon>Bacteroidales</taxon>
        <taxon>Prevotellaceae</taxon>
        <taxon>Segatella</taxon>
    </lineage>
</organism>
<gene>
    <name evidence="2" type="ORF">F7D25_04975</name>
</gene>
<evidence type="ECO:0000313" key="2">
    <source>
        <dbReference type="EMBL" id="MQP13772.1"/>
    </source>
</evidence>
<name>A0A6G1VL70_9BACT</name>